<evidence type="ECO:0000313" key="2">
    <source>
        <dbReference type="EMBL" id="MBB5222606.1"/>
    </source>
</evidence>
<proteinExistence type="predicted"/>
<protein>
    <submittedName>
        <fullName evidence="2">Uncharacterized protein</fullName>
    </submittedName>
</protein>
<organism evidence="2 3">
    <name type="scientific">Amaricoccus macauensis</name>
    <dbReference type="NCBI Taxonomy" id="57001"/>
    <lineage>
        <taxon>Bacteria</taxon>
        <taxon>Pseudomonadati</taxon>
        <taxon>Pseudomonadota</taxon>
        <taxon>Alphaproteobacteria</taxon>
        <taxon>Rhodobacterales</taxon>
        <taxon>Paracoccaceae</taxon>
        <taxon>Amaricoccus</taxon>
    </lineage>
</organism>
<name>A0A840SRZ7_9RHOB</name>
<feature type="region of interest" description="Disordered" evidence="1">
    <location>
        <begin position="31"/>
        <end position="67"/>
    </location>
</feature>
<keyword evidence="3" id="KW-1185">Reference proteome</keyword>
<dbReference type="AlphaFoldDB" id="A0A840SRZ7"/>
<dbReference type="Proteomes" id="UP000549457">
    <property type="component" value="Unassembled WGS sequence"/>
</dbReference>
<evidence type="ECO:0000256" key="1">
    <source>
        <dbReference type="SAM" id="MobiDB-lite"/>
    </source>
</evidence>
<reference evidence="2 3" key="1">
    <citation type="submission" date="2020-08" db="EMBL/GenBank/DDBJ databases">
        <title>Genomic Encyclopedia of Type Strains, Phase IV (KMG-IV): sequencing the most valuable type-strain genomes for metagenomic binning, comparative biology and taxonomic classification.</title>
        <authorList>
            <person name="Goeker M."/>
        </authorList>
    </citation>
    <scope>NUCLEOTIDE SEQUENCE [LARGE SCALE GENOMIC DNA]</scope>
    <source>
        <strain evidence="2 3">DSM 101730</strain>
    </source>
</reference>
<dbReference type="RefSeq" id="WP_184149699.1">
    <property type="nucleotide sequence ID" value="NZ_JACHFM010000002.1"/>
</dbReference>
<sequence>MTIWIGLGAALAIAIVVAAFLLRPEAAPETADAPAEGTAAMSTESPAPAPPGVSGEQPVSVPEASRPLADPALAGVDTVRLRIGPEIADERRNQLTAALTQAGIPNVVVEQLPFRIATSRIGYYRDEDRAAAEALARVISPAVAEGDAIGVRDYGELLSDPQPGRLDLWIGG</sequence>
<comment type="caution">
    <text evidence="2">The sequence shown here is derived from an EMBL/GenBank/DDBJ whole genome shotgun (WGS) entry which is preliminary data.</text>
</comment>
<evidence type="ECO:0000313" key="3">
    <source>
        <dbReference type="Proteomes" id="UP000549457"/>
    </source>
</evidence>
<accession>A0A840SRZ7</accession>
<dbReference type="EMBL" id="JACHFM010000002">
    <property type="protein sequence ID" value="MBB5222606.1"/>
    <property type="molecule type" value="Genomic_DNA"/>
</dbReference>
<feature type="compositionally biased region" description="Low complexity" evidence="1">
    <location>
        <begin position="31"/>
        <end position="40"/>
    </location>
</feature>
<gene>
    <name evidence="2" type="ORF">HNP73_002542</name>
</gene>